<gene>
    <name evidence="1" type="ORF">SAMN05444390_10574</name>
</gene>
<dbReference type="Proteomes" id="UP000236745">
    <property type="component" value="Unassembled WGS sequence"/>
</dbReference>
<keyword evidence="2" id="KW-1185">Reference proteome</keyword>
<dbReference type="PANTHER" id="PTHR35175:SF2">
    <property type="entry name" value="DUF1289 DOMAIN-CONTAINING PROTEIN"/>
    <property type="match status" value="1"/>
</dbReference>
<evidence type="ECO:0000313" key="1">
    <source>
        <dbReference type="EMBL" id="SEG80748.1"/>
    </source>
</evidence>
<sequence length="64" mass="7155">MSETSRPAGVRSPCIGVCMLDDDDLCTACRRSGLEIADWGAMSDEEKRRVWALIRRREAGERGI</sequence>
<name>A0A1H6D6Z7_9GAMM</name>
<evidence type="ECO:0000313" key="2">
    <source>
        <dbReference type="Proteomes" id="UP000236745"/>
    </source>
</evidence>
<dbReference type="RefSeq" id="WP_104004911.1">
    <property type="nucleotide sequence ID" value="NZ_FNVQ01000005.1"/>
</dbReference>
<evidence type="ECO:0008006" key="3">
    <source>
        <dbReference type="Google" id="ProtNLM"/>
    </source>
</evidence>
<dbReference type="InterPro" id="IPR010710">
    <property type="entry name" value="DUF1289"/>
</dbReference>
<reference evidence="1 2" key="1">
    <citation type="submission" date="2016-10" db="EMBL/GenBank/DDBJ databases">
        <authorList>
            <person name="de Groot N.N."/>
        </authorList>
    </citation>
    <scope>NUCLEOTIDE SEQUENCE [LARGE SCALE GENOMIC DNA]</scope>
    <source>
        <strain evidence="1 2">DSM 22012</strain>
    </source>
</reference>
<dbReference type="Pfam" id="PF06945">
    <property type="entry name" value="DUF1289"/>
    <property type="match status" value="1"/>
</dbReference>
<protein>
    <recommendedName>
        <fullName evidence="3">Fe-S protein</fullName>
    </recommendedName>
</protein>
<proteinExistence type="predicted"/>
<dbReference type="PANTHER" id="PTHR35175">
    <property type="entry name" value="DUF1289 DOMAIN-CONTAINING PROTEIN"/>
    <property type="match status" value="1"/>
</dbReference>
<dbReference type="OrthoDB" id="9811423at2"/>
<accession>A0A1H6D6Z7</accession>
<organism evidence="1 2">
    <name type="scientific">Marinobacterium lutimaris</name>
    <dbReference type="NCBI Taxonomy" id="568106"/>
    <lineage>
        <taxon>Bacteria</taxon>
        <taxon>Pseudomonadati</taxon>
        <taxon>Pseudomonadota</taxon>
        <taxon>Gammaproteobacteria</taxon>
        <taxon>Oceanospirillales</taxon>
        <taxon>Oceanospirillaceae</taxon>
        <taxon>Marinobacterium</taxon>
    </lineage>
</organism>
<dbReference type="AlphaFoldDB" id="A0A1H6D6Z7"/>
<dbReference type="EMBL" id="FNVQ01000005">
    <property type="protein sequence ID" value="SEG80748.1"/>
    <property type="molecule type" value="Genomic_DNA"/>
</dbReference>